<dbReference type="CDD" id="cd00038">
    <property type="entry name" value="CAP_ED"/>
    <property type="match status" value="1"/>
</dbReference>
<dbReference type="EMBL" id="UZAK01033701">
    <property type="protein sequence ID" value="VDP39257.1"/>
    <property type="molecule type" value="Genomic_DNA"/>
</dbReference>
<keyword evidence="5 14" id="KW-0812">Transmembrane</keyword>
<keyword evidence="12" id="KW-0407">Ion channel</keyword>
<name>A0A183K5M7_9TREM</name>
<keyword evidence="6" id="KW-0631">Potassium channel</keyword>
<dbReference type="FunFam" id="1.10.1200.260:FF:000001">
    <property type="entry name" value="Potassium voltage-gated channel subfamily H member 7"/>
    <property type="match status" value="1"/>
</dbReference>
<keyword evidence="3" id="KW-1003">Cell membrane</keyword>
<proteinExistence type="predicted"/>
<dbReference type="PANTHER" id="PTHR10217:SF548">
    <property type="entry name" value="GH12235P"/>
    <property type="match status" value="1"/>
</dbReference>
<feature type="domain" description="Cyclic nucleotide-binding" evidence="15">
    <location>
        <begin position="302"/>
        <end position="369"/>
    </location>
</feature>
<keyword evidence="9 14" id="KW-1133">Transmembrane helix</keyword>
<evidence type="ECO:0000256" key="5">
    <source>
        <dbReference type="ARBA" id="ARBA00022692"/>
    </source>
</evidence>
<evidence type="ECO:0000313" key="16">
    <source>
        <dbReference type="EMBL" id="VDP39257.1"/>
    </source>
</evidence>
<dbReference type="InterPro" id="IPR000595">
    <property type="entry name" value="cNMP-bd_dom"/>
</dbReference>
<dbReference type="GO" id="GO:0005886">
    <property type="term" value="C:plasma membrane"/>
    <property type="evidence" value="ECO:0007669"/>
    <property type="project" value="UniProtKB-SubCell"/>
</dbReference>
<keyword evidence="7" id="KW-0851">Voltage-gated channel</keyword>
<organism evidence="18">
    <name type="scientific">Schistosoma curassoni</name>
    <dbReference type="NCBI Taxonomy" id="6186"/>
    <lineage>
        <taxon>Eukaryota</taxon>
        <taxon>Metazoa</taxon>
        <taxon>Spiralia</taxon>
        <taxon>Lophotrochozoa</taxon>
        <taxon>Platyhelminthes</taxon>
        <taxon>Trematoda</taxon>
        <taxon>Digenea</taxon>
        <taxon>Strigeidida</taxon>
        <taxon>Schistosomatoidea</taxon>
        <taxon>Schistosomatidae</taxon>
        <taxon>Schistosoma</taxon>
    </lineage>
</organism>
<dbReference type="PANTHER" id="PTHR10217">
    <property type="entry name" value="VOLTAGE AND LIGAND GATED POTASSIUM CHANNEL"/>
    <property type="match status" value="1"/>
</dbReference>
<feature type="transmembrane region" description="Helical" evidence="14">
    <location>
        <begin position="107"/>
        <end position="131"/>
    </location>
</feature>
<evidence type="ECO:0000256" key="3">
    <source>
        <dbReference type="ARBA" id="ARBA00022475"/>
    </source>
</evidence>
<dbReference type="WBParaSite" id="SCUD_0001030201-mRNA-1">
    <property type="protein sequence ID" value="SCUD_0001030201-mRNA-1"/>
    <property type="gene ID" value="SCUD_0001030201"/>
</dbReference>
<accession>A0A183K5M7</accession>
<evidence type="ECO:0000313" key="17">
    <source>
        <dbReference type="Proteomes" id="UP000279833"/>
    </source>
</evidence>
<evidence type="ECO:0000256" key="6">
    <source>
        <dbReference type="ARBA" id="ARBA00022826"/>
    </source>
</evidence>
<dbReference type="InterPro" id="IPR018490">
    <property type="entry name" value="cNMP-bd_dom_sf"/>
</dbReference>
<dbReference type="GO" id="GO:0034702">
    <property type="term" value="C:monoatomic ion channel complex"/>
    <property type="evidence" value="ECO:0007669"/>
    <property type="project" value="UniProtKB-KW"/>
</dbReference>
<dbReference type="InterPro" id="IPR003967">
    <property type="entry name" value="K_chnl_volt-dep_ERG"/>
</dbReference>
<evidence type="ECO:0000259" key="15">
    <source>
        <dbReference type="PROSITE" id="PS50042"/>
    </source>
</evidence>
<feature type="transmembrane region" description="Helical" evidence="14">
    <location>
        <begin position="171"/>
        <end position="190"/>
    </location>
</feature>
<dbReference type="Proteomes" id="UP000279833">
    <property type="component" value="Unassembled WGS sequence"/>
</dbReference>
<evidence type="ECO:0000256" key="7">
    <source>
        <dbReference type="ARBA" id="ARBA00022882"/>
    </source>
</evidence>
<comment type="subcellular location">
    <subcellularLocation>
        <location evidence="1">Cell membrane</location>
        <topology evidence="1">Multi-pass membrane protein</topology>
    </subcellularLocation>
</comment>
<evidence type="ECO:0000256" key="13">
    <source>
        <dbReference type="SAM" id="MobiDB-lite"/>
    </source>
</evidence>
<sequence length="661" mass="74324">MVVGDKRLVHTPFIPSGYWSPCAPLVWNEGFLTPLGGLSMSNNPVKAPDIRFSSSQFRKQQHRHEKAVNRTSLAEAIYALACLLKSARLLRLVGIVRKLDRYSEYGASILVLLTALFALIAHWLACIWYAIGNAEHLYRDPKIGWLDTLAIHTEQYYTDQPNSGPDLKTKYITALYFTFSSLTSIGFGNVSPNTNAEKVFSIIVMLVGSLMYASIFGNVGALIQRLYSGTARYHAQMLRIKEFIRFHQIPSPLRQRLEEYSTQVWEHTNGIDMTMVQYSFPESLQSDICLYVYRHFLSGSAAFKSLNDGCLRNISLRIRSSHMPPSDTLVHTGDLLTAMYYVVKGSLEVVTTDDIILGVLNPGDFFGGLPPLATELCSIYPELSLRLLERFELTLPLTISSDTKLTNTTNTDRCSTIPNVESFLDATSSWHIVCSLLTGSLTSPGLSKRPSDYSKFCMLNETSYQNRCFDNPFIGKPSWELERYQRLFDHGALSFHLTSYSNAQIPVCFIDTLYNNNDSNNNNTSGVTAPSTHKHNPVTRKSESFTMCSTHSSEQNHSLPITPVTNTQTLHERRMRMRLARNLPTRQHQQVPPPTIPSVLVPPTSSSSSSVSNLPVKSSDKNHMIHSSVIYQPTTLRDLNNLNEEKEIIDLLVKRFASVEK</sequence>
<keyword evidence="11 14" id="KW-0472">Membrane</keyword>
<dbReference type="InterPro" id="IPR050818">
    <property type="entry name" value="KCNH_animal-type"/>
</dbReference>
<feature type="region of interest" description="Disordered" evidence="13">
    <location>
        <begin position="585"/>
        <end position="619"/>
    </location>
</feature>
<evidence type="ECO:0000256" key="10">
    <source>
        <dbReference type="ARBA" id="ARBA00023065"/>
    </source>
</evidence>
<dbReference type="SUPFAM" id="SSF51206">
    <property type="entry name" value="cAMP-binding domain-like"/>
    <property type="match status" value="1"/>
</dbReference>
<dbReference type="SMART" id="SM00100">
    <property type="entry name" value="cNMP"/>
    <property type="match status" value="1"/>
</dbReference>
<dbReference type="Pfam" id="PF00027">
    <property type="entry name" value="cNMP_binding"/>
    <property type="match status" value="1"/>
</dbReference>
<evidence type="ECO:0000256" key="4">
    <source>
        <dbReference type="ARBA" id="ARBA00022538"/>
    </source>
</evidence>
<evidence type="ECO:0000256" key="1">
    <source>
        <dbReference type="ARBA" id="ARBA00004651"/>
    </source>
</evidence>
<dbReference type="SUPFAM" id="SSF81324">
    <property type="entry name" value="Voltage-gated potassium channels"/>
    <property type="match status" value="1"/>
</dbReference>
<dbReference type="InterPro" id="IPR005821">
    <property type="entry name" value="Ion_trans_dom"/>
</dbReference>
<evidence type="ECO:0000313" key="18">
    <source>
        <dbReference type="WBParaSite" id="SCUD_0001030201-mRNA-1"/>
    </source>
</evidence>
<reference evidence="18" key="1">
    <citation type="submission" date="2016-06" db="UniProtKB">
        <authorList>
            <consortium name="WormBaseParasite"/>
        </authorList>
    </citation>
    <scope>IDENTIFICATION</scope>
</reference>
<dbReference type="Gene3D" id="1.10.287.70">
    <property type="match status" value="1"/>
</dbReference>
<feature type="compositionally biased region" description="Low complexity" evidence="13">
    <location>
        <begin position="597"/>
        <end position="617"/>
    </location>
</feature>
<dbReference type="GO" id="GO:0042391">
    <property type="term" value="P:regulation of membrane potential"/>
    <property type="evidence" value="ECO:0007669"/>
    <property type="project" value="TreeGrafter"/>
</dbReference>
<dbReference type="GO" id="GO:0005242">
    <property type="term" value="F:inward rectifier potassium channel activity"/>
    <property type="evidence" value="ECO:0007669"/>
    <property type="project" value="TreeGrafter"/>
</dbReference>
<dbReference type="PRINTS" id="PR01470">
    <property type="entry name" value="ERGCHANNEL"/>
</dbReference>
<dbReference type="Pfam" id="PF00520">
    <property type="entry name" value="Ion_trans"/>
    <property type="match status" value="1"/>
</dbReference>
<dbReference type="InterPro" id="IPR014710">
    <property type="entry name" value="RmlC-like_jellyroll"/>
</dbReference>
<dbReference type="Gene3D" id="2.60.120.10">
    <property type="entry name" value="Jelly Rolls"/>
    <property type="match status" value="1"/>
</dbReference>
<evidence type="ECO:0000256" key="11">
    <source>
        <dbReference type="ARBA" id="ARBA00023136"/>
    </source>
</evidence>
<protein>
    <submittedName>
        <fullName evidence="18">Cyclic nucleotide-binding domain-containing protein</fullName>
    </submittedName>
</protein>
<dbReference type="PROSITE" id="PS50042">
    <property type="entry name" value="CNMP_BINDING_3"/>
    <property type="match status" value="1"/>
</dbReference>
<keyword evidence="8" id="KW-0630">Potassium</keyword>
<dbReference type="STRING" id="6186.A0A183K5M7"/>
<dbReference type="PRINTS" id="PR01463">
    <property type="entry name" value="EAGCHANLFMLY"/>
</dbReference>
<dbReference type="InterPro" id="IPR003938">
    <property type="entry name" value="K_chnl_volt-dep_EAG/ELK/ERG"/>
</dbReference>
<evidence type="ECO:0000256" key="14">
    <source>
        <dbReference type="SAM" id="Phobius"/>
    </source>
</evidence>
<evidence type="ECO:0000256" key="9">
    <source>
        <dbReference type="ARBA" id="ARBA00022989"/>
    </source>
</evidence>
<dbReference type="Gene3D" id="1.10.1200.260">
    <property type="match status" value="1"/>
</dbReference>
<keyword evidence="2" id="KW-0813">Transport</keyword>
<evidence type="ECO:0000256" key="2">
    <source>
        <dbReference type="ARBA" id="ARBA00022448"/>
    </source>
</evidence>
<keyword evidence="17" id="KW-1185">Reference proteome</keyword>
<keyword evidence="10" id="KW-0406">Ion transport</keyword>
<keyword evidence="4" id="KW-0633">Potassium transport</keyword>
<dbReference type="AlphaFoldDB" id="A0A183K5M7"/>
<evidence type="ECO:0000256" key="8">
    <source>
        <dbReference type="ARBA" id="ARBA00022958"/>
    </source>
</evidence>
<reference evidence="16 17" key="2">
    <citation type="submission" date="2018-11" db="EMBL/GenBank/DDBJ databases">
        <authorList>
            <consortium name="Pathogen Informatics"/>
        </authorList>
    </citation>
    <scope>NUCLEOTIDE SEQUENCE [LARGE SCALE GENOMIC DNA]</scope>
    <source>
        <strain evidence="16">Dakar</strain>
        <strain evidence="17">Dakar, Senegal</strain>
    </source>
</reference>
<evidence type="ECO:0000256" key="12">
    <source>
        <dbReference type="ARBA" id="ARBA00023303"/>
    </source>
</evidence>
<gene>
    <name evidence="16" type="ORF">SCUD_LOCUS10297</name>
</gene>
<dbReference type="FunFam" id="1.10.287.70:FF:000560">
    <property type="entry name" value="Uncharacterized protein"/>
    <property type="match status" value="1"/>
</dbReference>
<feature type="transmembrane region" description="Helical" evidence="14">
    <location>
        <begin position="202"/>
        <end position="223"/>
    </location>
</feature>